<gene>
    <name evidence="1" type="ORF">GCWU000182_001564</name>
</gene>
<accession>W1Q1X4</accession>
<reference evidence="1" key="1">
    <citation type="submission" date="2013-06" db="EMBL/GenBank/DDBJ databases">
        <authorList>
            <person name="Weinstock G."/>
            <person name="Sodergren E."/>
            <person name="Clifton S."/>
            <person name="Fulton L."/>
            <person name="Fulton B."/>
            <person name="Courtney L."/>
            <person name="Fronick C."/>
            <person name="Harrison M."/>
            <person name="Strong C."/>
            <person name="Farmer C."/>
            <person name="Delahaunty K."/>
            <person name="Markovic C."/>
            <person name="Hall O."/>
            <person name="Minx P."/>
            <person name="Tomlinson C."/>
            <person name="Mitreva M."/>
            <person name="Nelson J."/>
            <person name="Hou S."/>
            <person name="Wollam A."/>
            <person name="Pepin K.H."/>
            <person name="Johnson M."/>
            <person name="Bhonagiri V."/>
            <person name="Nash W.E."/>
            <person name="Warren W."/>
            <person name="Chinwalla A."/>
            <person name="Mardis E.R."/>
            <person name="Wilson R.K."/>
        </authorList>
    </citation>
    <scope>NUCLEOTIDE SEQUENCE [LARGE SCALE GENOMIC DNA]</scope>
    <source>
        <strain evidence="1">ATCC 49176</strain>
    </source>
</reference>
<evidence type="ECO:0000313" key="1">
    <source>
        <dbReference type="EMBL" id="ESK65022.1"/>
    </source>
</evidence>
<dbReference type="HOGENOM" id="CLU_3245572_0_0_9"/>
<dbReference type="AlphaFoldDB" id="W1Q1X4"/>
<organism evidence="1 2">
    <name type="scientific">Abiotrophia defectiva ATCC 49176</name>
    <dbReference type="NCBI Taxonomy" id="592010"/>
    <lineage>
        <taxon>Bacteria</taxon>
        <taxon>Bacillati</taxon>
        <taxon>Bacillota</taxon>
        <taxon>Bacilli</taxon>
        <taxon>Lactobacillales</taxon>
        <taxon>Aerococcaceae</taxon>
        <taxon>Abiotrophia</taxon>
    </lineage>
</organism>
<name>W1Q1X4_ABIDE</name>
<proteinExistence type="predicted"/>
<protein>
    <submittedName>
        <fullName evidence="1">Uncharacterized protein</fullName>
    </submittedName>
</protein>
<dbReference type="Proteomes" id="UP000019050">
    <property type="component" value="Unassembled WGS sequence"/>
</dbReference>
<sequence>MWGKGDIQGRIPELVVHSLEWTTGWAGNREKGVKSKILCKNM</sequence>
<evidence type="ECO:0000313" key="2">
    <source>
        <dbReference type="Proteomes" id="UP000019050"/>
    </source>
</evidence>
<keyword evidence="2" id="KW-1185">Reference proteome</keyword>
<comment type="caution">
    <text evidence="1">The sequence shown here is derived from an EMBL/GenBank/DDBJ whole genome shotgun (WGS) entry which is preliminary data.</text>
</comment>
<dbReference type="EMBL" id="ACIN03000014">
    <property type="protein sequence ID" value="ESK65022.1"/>
    <property type="molecule type" value="Genomic_DNA"/>
</dbReference>